<accession>A0A916TFC0</accession>
<name>A0A916TFC0_9MICO</name>
<evidence type="ECO:0000313" key="2">
    <source>
        <dbReference type="EMBL" id="GGB42871.1"/>
    </source>
</evidence>
<organism evidence="2 3">
    <name type="scientific">Flexivirga endophytica</name>
    <dbReference type="NCBI Taxonomy" id="1849103"/>
    <lineage>
        <taxon>Bacteria</taxon>
        <taxon>Bacillati</taxon>
        <taxon>Actinomycetota</taxon>
        <taxon>Actinomycetes</taxon>
        <taxon>Micrococcales</taxon>
        <taxon>Dermacoccaceae</taxon>
        <taxon>Flexivirga</taxon>
    </lineage>
</organism>
<gene>
    <name evidence="2" type="ORF">GCM10011492_37260</name>
</gene>
<dbReference type="PROSITE" id="PS50995">
    <property type="entry name" value="HTH_MARR_2"/>
    <property type="match status" value="1"/>
</dbReference>
<dbReference type="AlphaFoldDB" id="A0A916TFC0"/>
<protein>
    <submittedName>
        <fullName evidence="2">MarR family transcriptional regulator</fullName>
    </submittedName>
</protein>
<proteinExistence type="predicted"/>
<reference evidence="2" key="2">
    <citation type="submission" date="2020-09" db="EMBL/GenBank/DDBJ databases">
        <authorList>
            <person name="Sun Q."/>
            <person name="Zhou Y."/>
        </authorList>
    </citation>
    <scope>NUCLEOTIDE SEQUENCE</scope>
    <source>
        <strain evidence="2">CGMCC 1.15085</strain>
    </source>
</reference>
<reference evidence="2" key="1">
    <citation type="journal article" date="2014" name="Int. J. Syst. Evol. Microbiol.">
        <title>Complete genome sequence of Corynebacterium casei LMG S-19264T (=DSM 44701T), isolated from a smear-ripened cheese.</title>
        <authorList>
            <consortium name="US DOE Joint Genome Institute (JGI-PGF)"/>
            <person name="Walter F."/>
            <person name="Albersmeier A."/>
            <person name="Kalinowski J."/>
            <person name="Ruckert C."/>
        </authorList>
    </citation>
    <scope>NUCLEOTIDE SEQUENCE</scope>
    <source>
        <strain evidence="2">CGMCC 1.15085</strain>
    </source>
</reference>
<dbReference type="InterPro" id="IPR036388">
    <property type="entry name" value="WH-like_DNA-bd_sf"/>
</dbReference>
<comment type="caution">
    <text evidence="2">The sequence shown here is derived from an EMBL/GenBank/DDBJ whole genome shotgun (WGS) entry which is preliminary data.</text>
</comment>
<dbReference type="Pfam" id="PF01047">
    <property type="entry name" value="MarR"/>
    <property type="match status" value="1"/>
</dbReference>
<feature type="domain" description="HTH marR-type" evidence="1">
    <location>
        <begin position="8"/>
        <end position="142"/>
    </location>
</feature>
<dbReference type="Proteomes" id="UP000636793">
    <property type="component" value="Unassembled WGS sequence"/>
</dbReference>
<dbReference type="InterPro" id="IPR039422">
    <property type="entry name" value="MarR/SlyA-like"/>
</dbReference>
<keyword evidence="3" id="KW-1185">Reference proteome</keyword>
<evidence type="ECO:0000313" key="3">
    <source>
        <dbReference type="Proteomes" id="UP000636793"/>
    </source>
</evidence>
<dbReference type="RefSeq" id="WP_188838575.1">
    <property type="nucleotide sequence ID" value="NZ_BMHI01000006.1"/>
</dbReference>
<dbReference type="PANTHER" id="PTHR33164">
    <property type="entry name" value="TRANSCRIPTIONAL REGULATOR, MARR FAMILY"/>
    <property type="match status" value="1"/>
</dbReference>
<sequence length="151" mass="16252">MNTETAQLRQVFDDLVRFETMLWAAVDERLQAECDLSLGSLNALLVIDATPACRVQDIARAVAITVGGASQAVDRLERSGWCARESNPADRRSSIVVLTPAGEALVRRAGPVFDEELERLLSAPLTPRALDVLARTLGTLRGAIAGPSARK</sequence>
<dbReference type="PRINTS" id="PR00598">
    <property type="entry name" value="HTHMARR"/>
</dbReference>
<dbReference type="Gene3D" id="1.10.10.10">
    <property type="entry name" value="Winged helix-like DNA-binding domain superfamily/Winged helix DNA-binding domain"/>
    <property type="match status" value="1"/>
</dbReference>
<dbReference type="EMBL" id="BMHI01000006">
    <property type="protein sequence ID" value="GGB42871.1"/>
    <property type="molecule type" value="Genomic_DNA"/>
</dbReference>
<dbReference type="SMART" id="SM00347">
    <property type="entry name" value="HTH_MARR"/>
    <property type="match status" value="1"/>
</dbReference>
<dbReference type="GO" id="GO:0003700">
    <property type="term" value="F:DNA-binding transcription factor activity"/>
    <property type="evidence" value="ECO:0007669"/>
    <property type="project" value="InterPro"/>
</dbReference>
<dbReference type="InterPro" id="IPR036390">
    <property type="entry name" value="WH_DNA-bd_sf"/>
</dbReference>
<dbReference type="SUPFAM" id="SSF46785">
    <property type="entry name" value="Winged helix' DNA-binding domain"/>
    <property type="match status" value="1"/>
</dbReference>
<dbReference type="PANTHER" id="PTHR33164:SF94">
    <property type="entry name" value="TRANSCRIPTIONAL REGULATORY PROTEIN-RELATED"/>
    <property type="match status" value="1"/>
</dbReference>
<dbReference type="InterPro" id="IPR000835">
    <property type="entry name" value="HTH_MarR-typ"/>
</dbReference>
<evidence type="ECO:0000259" key="1">
    <source>
        <dbReference type="PROSITE" id="PS50995"/>
    </source>
</evidence>
<dbReference type="GO" id="GO:0006950">
    <property type="term" value="P:response to stress"/>
    <property type="evidence" value="ECO:0007669"/>
    <property type="project" value="TreeGrafter"/>
</dbReference>